<accession>A0ABM9AVK6</accession>
<dbReference type="Proteomes" id="UP000837932">
    <property type="component" value="Unassembled WGS sequence"/>
</dbReference>
<proteinExistence type="predicted"/>
<sequence>MIDYIKILNLAVSSTDLENNKYLQDGWIIGSKNGEVLTQQTNYFGLTFSIKNTNVRLTGSIHKYENNGLHNHNDFTKTQVHEVINELSKKFEIDLQNSRLNNLEFGVNVVLPFEPKILLNSLITHKGEPFTREIEEGKIYYQCKRSQFIIKIYDKGLQYHQVANILRFELKVLKMQFFKTKGIEVSVLADLLNDGIYAKFGGVLKAYFDEILFDEESINLKDLNATERDIYLRGQNPKTWITDNRTANQQKELQRLKESFLKVLDKYRTGENFVKIVSDRIEFKCFVLSEIYQVSEEEITTVKKANVRDLHFKYNVSFGHLINQQRRGSKFLSEKTIEQNPELINELSATRRKNKRRTTKNESYFVSHNLRNDESNPRNNLRRKILKNKPSLFTIDFVVLNEDQKKVLSFWSETGFSIFQ</sequence>
<dbReference type="EMBL" id="CAKLPY010000003">
    <property type="protein sequence ID" value="CAH0997409.1"/>
    <property type="molecule type" value="Genomic_DNA"/>
</dbReference>
<keyword evidence="2" id="KW-1185">Reference proteome</keyword>
<protein>
    <recommendedName>
        <fullName evidence="3">Replication initiation protein</fullName>
    </recommendedName>
</protein>
<dbReference type="RefSeq" id="WP_238808107.1">
    <property type="nucleotide sequence ID" value="NZ_CAKLPY010000003.1"/>
</dbReference>
<evidence type="ECO:0000313" key="1">
    <source>
        <dbReference type="EMBL" id="CAH0997409.1"/>
    </source>
</evidence>
<evidence type="ECO:0000313" key="2">
    <source>
        <dbReference type="Proteomes" id="UP000837932"/>
    </source>
</evidence>
<evidence type="ECO:0008006" key="3">
    <source>
        <dbReference type="Google" id="ProtNLM"/>
    </source>
</evidence>
<gene>
    <name evidence="1" type="ORF">EMA8858_03542</name>
</gene>
<comment type="caution">
    <text evidence="1">The sequence shown here is derived from an EMBL/GenBank/DDBJ whole genome shotgun (WGS) entry which is preliminary data.</text>
</comment>
<name>A0ABM9AVK6_9BACT</name>
<reference evidence="1" key="1">
    <citation type="submission" date="2021-12" db="EMBL/GenBank/DDBJ databases">
        <authorList>
            <person name="Rodrigo-Torres L."/>
            <person name="Arahal R. D."/>
            <person name="Lucena T."/>
        </authorList>
    </citation>
    <scope>NUCLEOTIDE SEQUENCE</scope>
    <source>
        <strain evidence="1">CECT 8858</strain>
    </source>
</reference>
<organism evidence="1 2">
    <name type="scientific">Emticicia aquatica</name>
    <dbReference type="NCBI Taxonomy" id="1681835"/>
    <lineage>
        <taxon>Bacteria</taxon>
        <taxon>Pseudomonadati</taxon>
        <taxon>Bacteroidota</taxon>
        <taxon>Cytophagia</taxon>
        <taxon>Cytophagales</taxon>
        <taxon>Leadbetterellaceae</taxon>
        <taxon>Emticicia</taxon>
    </lineage>
</organism>